<evidence type="ECO:0000256" key="2">
    <source>
        <dbReference type="ARBA" id="ARBA00022801"/>
    </source>
</evidence>
<feature type="compositionally biased region" description="Basic and acidic residues" evidence="4">
    <location>
        <begin position="1"/>
        <end position="20"/>
    </location>
</feature>
<proteinExistence type="predicted"/>
<dbReference type="GO" id="GO:0000175">
    <property type="term" value="F:3'-5'-RNA exonuclease activity"/>
    <property type="evidence" value="ECO:0007669"/>
    <property type="project" value="InterPro"/>
</dbReference>
<dbReference type="InterPro" id="IPR013520">
    <property type="entry name" value="Ribonucl_H"/>
</dbReference>
<accession>A0A5P1EQW3</accession>
<dbReference type="InterPro" id="IPR051274">
    <property type="entry name" value="3-5_Exoribonuclease"/>
</dbReference>
<dbReference type="Gramene" id="ONK67189">
    <property type="protein sequence ID" value="ONK67189"/>
    <property type="gene ID" value="A4U43_C06F17220"/>
</dbReference>
<keyword evidence="2" id="KW-0378">Hydrolase</keyword>
<dbReference type="Gene3D" id="3.30.420.10">
    <property type="entry name" value="Ribonuclease H-like superfamily/Ribonuclease H"/>
    <property type="match status" value="1"/>
</dbReference>
<dbReference type="PANTHER" id="PTHR23044">
    <property type="entry name" value="3'-5' EXONUCLEASE ERI1-RELATED"/>
    <property type="match status" value="1"/>
</dbReference>
<evidence type="ECO:0000259" key="5">
    <source>
        <dbReference type="SMART" id="SM00479"/>
    </source>
</evidence>
<dbReference type="InterPro" id="IPR047201">
    <property type="entry name" value="ERI-1_3'hExo-like"/>
</dbReference>
<keyword evidence="7" id="KW-1185">Reference proteome</keyword>
<evidence type="ECO:0000256" key="4">
    <source>
        <dbReference type="SAM" id="MobiDB-lite"/>
    </source>
</evidence>
<keyword evidence="1" id="KW-0540">Nuclease</keyword>
<dbReference type="PANTHER" id="PTHR23044:SF61">
    <property type="entry name" value="3'-5' EXORIBONUCLEASE 1-RELATED"/>
    <property type="match status" value="1"/>
</dbReference>
<keyword evidence="3" id="KW-0269">Exonuclease</keyword>
<sequence>MDPPQHRDASPDLDNARDGFGDDEIEHEMMSGSSQSERACLRPWTPSVYHIPLPEKAIALQKKCDRNFKIRRDYIKRKERAIKQRLDKAMADLMRERGKKDYEKPGRHGSEEKTKVPPKGYRAILEWKGNIPVGDWAVRFNNLIGCLIRDPCSINIAHNFEEQEFKGIKEIWVKLMDHYCLEDNPESWDYVIPKMAKLIRGWKSALKNRYFTKISTDWKRIYELDKRVYPFNWMTLIIEWEGEKKMDDEVHLEKFNHSYLSDLQANDSDVSNLKSQDLDYILVLDLEGKVEILEFPIVMIDCRTMEFVDSFHRFVRPTEMGQQRINEYIKGKYGKFGIDRVWHDTAIPFKDVIMEFETWVSNHHLWKKESEGPLHGAAFVTCGNWDIKTKIPQQCKVSKMKIPPYFMEWINLKDVYLNFYNRRATGMMTMMRELEIPVFGSHHLGIDDTKNIARVVQRLLSDGALLKITARRISSDPGDVKFLFKNRIRCCPISSNRA</sequence>
<feature type="region of interest" description="Disordered" evidence="4">
    <location>
        <begin position="1"/>
        <end position="38"/>
    </location>
</feature>
<reference evidence="7" key="1">
    <citation type="journal article" date="2017" name="Nat. Commun.">
        <title>The asparagus genome sheds light on the origin and evolution of a young Y chromosome.</title>
        <authorList>
            <person name="Harkess A."/>
            <person name="Zhou J."/>
            <person name="Xu C."/>
            <person name="Bowers J.E."/>
            <person name="Van der Hulst R."/>
            <person name="Ayyampalayam S."/>
            <person name="Mercati F."/>
            <person name="Riccardi P."/>
            <person name="McKain M.R."/>
            <person name="Kakrana A."/>
            <person name="Tang H."/>
            <person name="Ray J."/>
            <person name="Groenendijk J."/>
            <person name="Arikit S."/>
            <person name="Mathioni S.M."/>
            <person name="Nakano M."/>
            <person name="Shan H."/>
            <person name="Telgmann-Rauber A."/>
            <person name="Kanno A."/>
            <person name="Yue Z."/>
            <person name="Chen H."/>
            <person name="Li W."/>
            <person name="Chen Y."/>
            <person name="Xu X."/>
            <person name="Zhang Y."/>
            <person name="Luo S."/>
            <person name="Chen H."/>
            <person name="Gao J."/>
            <person name="Mao Z."/>
            <person name="Pires J.C."/>
            <person name="Luo M."/>
            <person name="Kudrna D."/>
            <person name="Wing R.A."/>
            <person name="Meyers B.C."/>
            <person name="Yi K."/>
            <person name="Kong H."/>
            <person name="Lavrijsen P."/>
            <person name="Sunseri F."/>
            <person name="Falavigna A."/>
            <person name="Ye Y."/>
            <person name="Leebens-Mack J.H."/>
            <person name="Chen G."/>
        </authorList>
    </citation>
    <scope>NUCLEOTIDE SEQUENCE [LARGE SCALE GENOMIC DNA]</scope>
    <source>
        <strain evidence="7">cv. DH0086</strain>
    </source>
</reference>
<dbReference type="Pfam" id="PF00929">
    <property type="entry name" value="RNase_T"/>
    <property type="match status" value="1"/>
</dbReference>
<dbReference type="FunFam" id="3.30.420.10:FF:000096">
    <property type="entry name" value="Uncharacterized exonuclease domain-containing protein At3g15140"/>
    <property type="match status" value="1"/>
</dbReference>
<gene>
    <name evidence="6" type="ORF">A4U43_C06F17220</name>
</gene>
<feature type="region of interest" description="Disordered" evidence="4">
    <location>
        <begin position="96"/>
        <end position="115"/>
    </location>
</feature>
<name>A0A5P1EQW3_ASPOF</name>
<dbReference type="InterPro" id="IPR036397">
    <property type="entry name" value="RNaseH_sf"/>
</dbReference>
<dbReference type="Proteomes" id="UP000243459">
    <property type="component" value="Chromosome 6"/>
</dbReference>
<feature type="domain" description="Exonuclease" evidence="5">
    <location>
        <begin position="280"/>
        <end position="465"/>
    </location>
</feature>
<dbReference type="CDD" id="cd06133">
    <property type="entry name" value="ERI-1_3'hExo_like"/>
    <property type="match status" value="1"/>
</dbReference>
<dbReference type="AlphaFoldDB" id="A0A5P1EQW3"/>
<organism evidence="6 7">
    <name type="scientific">Asparagus officinalis</name>
    <name type="common">Garden asparagus</name>
    <dbReference type="NCBI Taxonomy" id="4686"/>
    <lineage>
        <taxon>Eukaryota</taxon>
        <taxon>Viridiplantae</taxon>
        <taxon>Streptophyta</taxon>
        <taxon>Embryophyta</taxon>
        <taxon>Tracheophyta</taxon>
        <taxon>Spermatophyta</taxon>
        <taxon>Magnoliopsida</taxon>
        <taxon>Liliopsida</taxon>
        <taxon>Asparagales</taxon>
        <taxon>Asparagaceae</taxon>
        <taxon>Asparagoideae</taxon>
        <taxon>Asparagus</taxon>
    </lineage>
</organism>
<evidence type="ECO:0000313" key="7">
    <source>
        <dbReference type="Proteomes" id="UP000243459"/>
    </source>
</evidence>
<dbReference type="SUPFAM" id="SSF53098">
    <property type="entry name" value="Ribonuclease H-like"/>
    <property type="match status" value="1"/>
</dbReference>
<evidence type="ECO:0000256" key="1">
    <source>
        <dbReference type="ARBA" id="ARBA00022722"/>
    </source>
</evidence>
<dbReference type="InterPro" id="IPR012337">
    <property type="entry name" value="RNaseH-like_sf"/>
</dbReference>
<dbReference type="GO" id="GO:0003676">
    <property type="term" value="F:nucleic acid binding"/>
    <property type="evidence" value="ECO:0007669"/>
    <property type="project" value="InterPro"/>
</dbReference>
<evidence type="ECO:0000313" key="6">
    <source>
        <dbReference type="EMBL" id="ONK67189.1"/>
    </source>
</evidence>
<dbReference type="EMBL" id="CM007386">
    <property type="protein sequence ID" value="ONK67189.1"/>
    <property type="molecule type" value="Genomic_DNA"/>
</dbReference>
<dbReference type="SMART" id="SM00479">
    <property type="entry name" value="EXOIII"/>
    <property type="match status" value="1"/>
</dbReference>
<evidence type="ECO:0000256" key="3">
    <source>
        <dbReference type="ARBA" id="ARBA00022839"/>
    </source>
</evidence>
<protein>
    <recommendedName>
        <fullName evidence="5">Exonuclease domain-containing protein</fullName>
    </recommendedName>
</protein>